<evidence type="ECO:0000259" key="8">
    <source>
        <dbReference type="Pfam" id="PF15511"/>
    </source>
</evidence>
<feature type="compositionally biased region" description="Basic and acidic residues" evidence="7">
    <location>
        <begin position="666"/>
        <end position="676"/>
    </location>
</feature>
<dbReference type="EMBL" id="JAGEUA010000002">
    <property type="protein sequence ID" value="KAL1007298.1"/>
    <property type="molecule type" value="Genomic_DNA"/>
</dbReference>
<gene>
    <name evidence="9" type="ORF">UPYG_G00084670</name>
</gene>
<keyword evidence="4" id="KW-0158">Chromosome</keyword>
<accession>A0ABD0XEG6</accession>
<comment type="caution">
    <text evidence="9">The sequence shown here is derived from an EMBL/GenBank/DDBJ whole genome shotgun (WGS) entry which is preliminary data.</text>
</comment>
<dbReference type="PANTHER" id="PTHR46904">
    <property type="entry name" value="CENTROMERE PROTEIN T"/>
    <property type="match status" value="1"/>
</dbReference>
<feature type="region of interest" description="Disordered" evidence="7">
    <location>
        <begin position="134"/>
        <end position="162"/>
    </location>
</feature>
<evidence type="ECO:0000256" key="1">
    <source>
        <dbReference type="ARBA" id="ARBA00004123"/>
    </source>
</evidence>
<evidence type="ECO:0000256" key="2">
    <source>
        <dbReference type="ARBA" id="ARBA00004286"/>
    </source>
</evidence>
<dbReference type="Pfam" id="PF15511">
    <property type="entry name" value="CENP-T_C"/>
    <property type="match status" value="1"/>
</dbReference>
<dbReference type="SUPFAM" id="SSF47113">
    <property type="entry name" value="Histone-fold"/>
    <property type="match status" value="1"/>
</dbReference>
<evidence type="ECO:0000313" key="9">
    <source>
        <dbReference type="EMBL" id="KAL1007298.1"/>
    </source>
</evidence>
<dbReference type="InterPro" id="IPR028255">
    <property type="entry name" value="CENP-T"/>
</dbReference>
<evidence type="ECO:0000256" key="7">
    <source>
        <dbReference type="SAM" id="MobiDB-lite"/>
    </source>
</evidence>
<evidence type="ECO:0000256" key="3">
    <source>
        <dbReference type="ARBA" id="ARBA00010137"/>
    </source>
</evidence>
<feature type="domain" description="CENP-T/Histone H4 histone fold" evidence="8">
    <location>
        <begin position="828"/>
        <end position="920"/>
    </location>
</feature>
<feature type="coiled-coil region" evidence="6">
    <location>
        <begin position="370"/>
        <end position="397"/>
    </location>
</feature>
<feature type="compositionally biased region" description="Acidic residues" evidence="7">
    <location>
        <begin position="584"/>
        <end position="648"/>
    </location>
</feature>
<comment type="subcellular location">
    <subcellularLocation>
        <location evidence="2">Chromosome</location>
    </subcellularLocation>
    <subcellularLocation>
        <location evidence="1">Nucleus</location>
    </subcellularLocation>
</comment>
<dbReference type="AlphaFoldDB" id="A0ABD0XEG6"/>
<evidence type="ECO:0000256" key="5">
    <source>
        <dbReference type="ARBA" id="ARBA00023242"/>
    </source>
</evidence>
<evidence type="ECO:0000313" key="10">
    <source>
        <dbReference type="Proteomes" id="UP001557470"/>
    </source>
</evidence>
<feature type="compositionally biased region" description="Polar residues" evidence="7">
    <location>
        <begin position="144"/>
        <end position="153"/>
    </location>
</feature>
<dbReference type="InterPro" id="IPR035425">
    <property type="entry name" value="CENP-T/H4_C"/>
</dbReference>
<feature type="compositionally biased region" description="Polar residues" evidence="7">
    <location>
        <begin position="716"/>
        <end position="749"/>
    </location>
</feature>
<dbReference type="GO" id="GO:0005634">
    <property type="term" value="C:nucleus"/>
    <property type="evidence" value="ECO:0007669"/>
    <property type="project" value="UniProtKB-SubCell"/>
</dbReference>
<keyword evidence="10" id="KW-1185">Reference proteome</keyword>
<dbReference type="CDD" id="cd22920">
    <property type="entry name" value="HFD_CENP-T"/>
    <property type="match status" value="1"/>
</dbReference>
<feature type="compositionally biased region" description="Basic and acidic residues" evidence="7">
    <location>
        <begin position="566"/>
        <end position="580"/>
    </location>
</feature>
<feature type="compositionally biased region" description="Acidic residues" evidence="7">
    <location>
        <begin position="535"/>
        <end position="563"/>
    </location>
</feature>
<feature type="compositionally biased region" description="Acidic residues" evidence="7">
    <location>
        <begin position="753"/>
        <end position="766"/>
    </location>
</feature>
<proteinExistence type="inferred from homology"/>
<feature type="compositionally biased region" description="Acidic residues" evidence="7">
    <location>
        <begin position="448"/>
        <end position="519"/>
    </location>
</feature>
<name>A0ABD0XEG6_UMBPY</name>
<evidence type="ECO:0000256" key="4">
    <source>
        <dbReference type="ARBA" id="ARBA00022454"/>
    </source>
</evidence>
<feature type="compositionally biased region" description="Low complexity" evidence="7">
    <location>
        <begin position="649"/>
        <end position="660"/>
    </location>
</feature>
<dbReference type="InterPro" id="IPR009072">
    <property type="entry name" value="Histone-fold"/>
</dbReference>
<protein>
    <recommendedName>
        <fullName evidence="8">CENP-T/Histone H4 histone fold domain-containing protein</fullName>
    </recommendedName>
</protein>
<feature type="region of interest" description="Disordered" evidence="7">
    <location>
        <begin position="420"/>
        <end position="776"/>
    </location>
</feature>
<keyword evidence="5" id="KW-0539">Nucleus</keyword>
<organism evidence="9 10">
    <name type="scientific">Umbra pygmaea</name>
    <name type="common">Eastern mudminnow</name>
    <dbReference type="NCBI Taxonomy" id="75934"/>
    <lineage>
        <taxon>Eukaryota</taxon>
        <taxon>Metazoa</taxon>
        <taxon>Chordata</taxon>
        <taxon>Craniata</taxon>
        <taxon>Vertebrata</taxon>
        <taxon>Euteleostomi</taxon>
        <taxon>Actinopterygii</taxon>
        <taxon>Neopterygii</taxon>
        <taxon>Teleostei</taxon>
        <taxon>Protacanthopterygii</taxon>
        <taxon>Esociformes</taxon>
        <taxon>Umbridae</taxon>
        <taxon>Umbra</taxon>
    </lineage>
</organism>
<dbReference type="Proteomes" id="UP001557470">
    <property type="component" value="Unassembled WGS sequence"/>
</dbReference>
<dbReference type="PANTHER" id="PTHR46904:SF1">
    <property type="entry name" value="CENTROMERE PROTEIN T"/>
    <property type="match status" value="1"/>
</dbReference>
<sequence>MDDFNEDVSARILIKHVLHTEPPLSPVTRRASHALVQSTGSGVRRSVRLRSDVMPLTPQGALKQSLRKKLHENTYRASLPMSPRPSKKRTMSEAFSRIKTPATNSFLDDDPTPRHLLRGILQTVPETSLLIQERRGKNEPELPSANSSLHSNEPSTGLSDLDLPDLTTTVSLVNTVKGLKRKRPRRSFNVRDFNMQLERGEDAVGESSSLTEDLSSLCASPRSITLSLKTPFVDARTEKKKFLRKAPNRKKLTIEQFEEGLQNVQAVVRGDPELSDMEYQQAHGETVRSQGFTLGLSDIGPDLTLDIINNRTALYALPAETTSTSNIDTQDKHAITGTQIQQETGGTKDREKIYINEVGERSEEEMELDNEDVVELMKDAGQKLDSLRQEASESQNEDEHVAESLTDYVGQHQNGEKFALTSTEDESQTVGDDIAGSHTKKEDVAESQTEDVAESQTEDVAESQTEDVAESQTEDVAESQTEDVAESQTEDVAESQTEDVAESQSEDDVAESQSEEDVAESQTGEDVAESQTGEDVAESQTEEDVAESQTEEDVAESQTEDVAESQSKDDVAESQSKDDVAESQSEDDVAESQTEDVAESQIEDVAESQIEDVAESQSEDDVAESQSEDDVAESQSEDVAESQSEDVAESQSEQDAAGAQAEEDVAESRTEEDVAESRTGSAGRRSEGDTAGEWHSGPEVGASESVCPHTGRIGSSPPSLQEENSGPYTSTTSQHPNPGQSPAESQSPADRQDDWEDLEEEDDDHSEELSMKTPAFVREKRNAMPANPLSTPTVLKDMQPRVLVSAAAMKKPKVVRRKQAGSAKDLGLPKSYVMGIFKHFAKTKVSTDVYPVLKEILERYFDRLVEDLETYADHANRKTIEVEDVELLMRRQGFVTDSMPVNVLIEKYLPMESRKLLIPIATSGNFVIPKPRRK</sequence>
<feature type="compositionally biased region" description="Polar residues" evidence="7">
    <location>
        <begin position="520"/>
        <end position="533"/>
    </location>
</feature>
<dbReference type="GO" id="GO:0005694">
    <property type="term" value="C:chromosome"/>
    <property type="evidence" value="ECO:0007669"/>
    <property type="project" value="UniProtKB-SubCell"/>
</dbReference>
<comment type="similarity">
    <text evidence="3">Belongs to the CENP-T/CNN1 family.</text>
</comment>
<keyword evidence="6" id="KW-0175">Coiled coil</keyword>
<reference evidence="9 10" key="1">
    <citation type="submission" date="2024-06" db="EMBL/GenBank/DDBJ databases">
        <authorList>
            <person name="Pan Q."/>
            <person name="Wen M."/>
            <person name="Jouanno E."/>
            <person name="Zahm M."/>
            <person name="Klopp C."/>
            <person name="Cabau C."/>
            <person name="Louis A."/>
            <person name="Berthelot C."/>
            <person name="Parey E."/>
            <person name="Roest Crollius H."/>
            <person name="Montfort J."/>
            <person name="Robinson-Rechavi M."/>
            <person name="Bouchez O."/>
            <person name="Lampietro C."/>
            <person name="Lopez Roques C."/>
            <person name="Donnadieu C."/>
            <person name="Postlethwait J."/>
            <person name="Bobe J."/>
            <person name="Verreycken H."/>
            <person name="Guiguen Y."/>
        </authorList>
    </citation>
    <scope>NUCLEOTIDE SEQUENCE [LARGE SCALE GENOMIC DNA]</scope>
    <source>
        <strain evidence="9">Up_M1</strain>
        <tissue evidence="9">Testis</tissue>
    </source>
</reference>
<dbReference type="Gene3D" id="1.10.20.10">
    <property type="entry name" value="Histone, subunit A"/>
    <property type="match status" value="1"/>
</dbReference>
<evidence type="ECO:0000256" key="6">
    <source>
        <dbReference type="SAM" id="Coils"/>
    </source>
</evidence>